<organism evidence="3 4">
    <name type="scientific">Erwinia sorbitola</name>
    <dbReference type="NCBI Taxonomy" id="2681984"/>
    <lineage>
        <taxon>Bacteria</taxon>
        <taxon>Pseudomonadati</taxon>
        <taxon>Pseudomonadota</taxon>
        <taxon>Gammaproteobacteria</taxon>
        <taxon>Enterobacterales</taxon>
        <taxon>Erwiniaceae</taxon>
        <taxon>Erwinia</taxon>
    </lineage>
</organism>
<dbReference type="CDD" id="cd24082">
    <property type="entry name" value="ASKHA_NBD_GspK-like"/>
    <property type="match status" value="1"/>
</dbReference>
<evidence type="ECO:0000313" key="2">
    <source>
        <dbReference type="EMBL" id="MTD25862.1"/>
    </source>
</evidence>
<feature type="domain" description="ATPase BadF/BadG/BcrA/BcrD type" evidence="1">
    <location>
        <begin position="7"/>
        <end position="282"/>
    </location>
</feature>
<evidence type="ECO:0000313" key="5">
    <source>
        <dbReference type="Proteomes" id="UP000480164"/>
    </source>
</evidence>
<keyword evidence="3" id="KW-0418">Kinase</keyword>
<evidence type="ECO:0000313" key="3">
    <source>
        <dbReference type="EMBL" id="QGU87588.1"/>
    </source>
</evidence>
<dbReference type="RefSeq" id="WP_156287426.1">
    <property type="nucleotide sequence ID" value="NZ_CP046509.1"/>
</dbReference>
<proteinExistence type="predicted"/>
<gene>
    <name evidence="2" type="ORF">GK011_02755</name>
    <name evidence="3" type="ORF">GN242_10320</name>
</gene>
<dbReference type="SUPFAM" id="SSF53067">
    <property type="entry name" value="Actin-like ATPase domain"/>
    <property type="match status" value="2"/>
</dbReference>
<dbReference type="Proteomes" id="UP000424752">
    <property type="component" value="Chromosome"/>
</dbReference>
<sequence>MHSDYLLGIDGGGTHCRARLTDRSGRILAEVTGGPANVWSHFTQAIDSVELLKGRAFDAAGLPSAAMNKTALVAGLAGANVASVKALLADWRPSCASLQVISDVEIACVGAHAGSAGAVMIVGTGSQGAAWDGERFTLLGGWGFALSDQGSGAELGRRALRLALLAHEDMTEKTDFTQAVMARFHHSAEEMLLWTRSAMPGDWASVVPEVFSAADAQDPHAVKLIQQTADDIAMMVRRLRSLSNGRIALMGGLASPVEPWLDDDIRALLVAPQLDAMAGALHLARHNASLADKREL</sequence>
<reference evidence="2 5" key="1">
    <citation type="submission" date="2019-11" db="EMBL/GenBank/DDBJ databases">
        <title>Erwinia sp. nov., isolated from feces of birds in Tibet plateau of China.</title>
        <authorList>
            <person name="Ge Y."/>
        </authorList>
    </citation>
    <scope>NUCLEOTIDE SEQUENCE [LARGE SCALE GENOMIC DNA]</scope>
    <source>
        <strain evidence="2 5">J316</strain>
    </source>
</reference>
<dbReference type="EMBL" id="WLZX01000001">
    <property type="protein sequence ID" value="MTD25862.1"/>
    <property type="molecule type" value="Genomic_DNA"/>
</dbReference>
<keyword evidence="3" id="KW-0808">Transferase</keyword>
<dbReference type="Gene3D" id="3.30.420.40">
    <property type="match status" value="2"/>
</dbReference>
<dbReference type="InterPro" id="IPR043129">
    <property type="entry name" value="ATPase_NBD"/>
</dbReference>
<keyword evidence="5" id="KW-1185">Reference proteome</keyword>
<name>A0A6I6EG86_9GAMM</name>
<dbReference type="KEGG" id="erwi:GN242_10320"/>
<accession>A0A6I6EG86</accession>
<dbReference type="InterPro" id="IPR002731">
    <property type="entry name" value="ATPase_BadF"/>
</dbReference>
<dbReference type="GO" id="GO:0016301">
    <property type="term" value="F:kinase activity"/>
    <property type="evidence" value="ECO:0007669"/>
    <property type="project" value="UniProtKB-KW"/>
</dbReference>
<dbReference type="PANTHER" id="PTHR43190">
    <property type="entry name" value="N-ACETYL-D-GLUCOSAMINE KINASE"/>
    <property type="match status" value="1"/>
</dbReference>
<evidence type="ECO:0000259" key="1">
    <source>
        <dbReference type="Pfam" id="PF01869"/>
    </source>
</evidence>
<accession>A0A6L6GMS6</accession>
<dbReference type="InterPro" id="IPR052519">
    <property type="entry name" value="Euk-type_GlcNAc_Kinase"/>
</dbReference>
<reference evidence="3 4" key="2">
    <citation type="submission" date="2019-12" db="EMBL/GenBank/DDBJ databases">
        <title>Erwinia sp. nov., isolated from droppings of birds in the Qinghai-Tiebt plateau of China.</title>
        <authorList>
            <person name="Ge Y."/>
        </authorList>
    </citation>
    <scope>NUCLEOTIDE SEQUENCE [LARGE SCALE GENOMIC DNA]</scope>
    <source>
        <strain evidence="3 4">J780</strain>
    </source>
</reference>
<dbReference type="PANTHER" id="PTHR43190:SF3">
    <property type="entry name" value="N-ACETYL-D-GLUCOSAMINE KINASE"/>
    <property type="match status" value="1"/>
</dbReference>
<evidence type="ECO:0000313" key="4">
    <source>
        <dbReference type="Proteomes" id="UP000424752"/>
    </source>
</evidence>
<dbReference type="Pfam" id="PF01869">
    <property type="entry name" value="BcrAD_BadFG"/>
    <property type="match status" value="1"/>
</dbReference>
<dbReference type="EMBL" id="CP046509">
    <property type="protein sequence ID" value="QGU87588.1"/>
    <property type="molecule type" value="Genomic_DNA"/>
</dbReference>
<protein>
    <submittedName>
        <fullName evidence="3">N-acetylglucosamine kinase</fullName>
    </submittedName>
</protein>
<dbReference type="Proteomes" id="UP000480164">
    <property type="component" value="Unassembled WGS sequence"/>
</dbReference>
<dbReference type="AlphaFoldDB" id="A0A6I6EG86"/>